<name>A0A562T667_CHIJA</name>
<gene>
    <name evidence="1" type="ORF">LX66_3130</name>
</gene>
<dbReference type="EMBL" id="VLLG01000003">
    <property type="protein sequence ID" value="TWI89037.1"/>
    <property type="molecule type" value="Genomic_DNA"/>
</dbReference>
<evidence type="ECO:0000313" key="1">
    <source>
        <dbReference type="EMBL" id="TWI89037.1"/>
    </source>
</evidence>
<accession>A0A562T667</accession>
<dbReference type="AlphaFoldDB" id="A0A562T667"/>
<proteinExistence type="predicted"/>
<organism evidence="1 2">
    <name type="scientific">Chitinophaga japonensis</name>
    <name type="common">Flexibacter japonensis</name>
    <dbReference type="NCBI Taxonomy" id="104662"/>
    <lineage>
        <taxon>Bacteria</taxon>
        <taxon>Pseudomonadati</taxon>
        <taxon>Bacteroidota</taxon>
        <taxon>Chitinophagia</taxon>
        <taxon>Chitinophagales</taxon>
        <taxon>Chitinophagaceae</taxon>
        <taxon>Chitinophaga</taxon>
    </lineage>
</organism>
<keyword evidence="2" id="KW-1185">Reference proteome</keyword>
<sequence>MQLSDYGLTEMNSQEMKAANGGGIIDGVWWALWGAVLDLVEVIAPGVPFLPNLIKAIVGTPPGR</sequence>
<comment type="caution">
    <text evidence="1">The sequence shown here is derived from an EMBL/GenBank/DDBJ whole genome shotgun (WGS) entry which is preliminary data.</text>
</comment>
<reference evidence="1 2" key="1">
    <citation type="journal article" date="2013" name="Stand. Genomic Sci.">
        <title>Genomic Encyclopedia of Type Strains, Phase I: The one thousand microbial genomes (KMG-I) project.</title>
        <authorList>
            <person name="Kyrpides N.C."/>
            <person name="Woyke T."/>
            <person name="Eisen J.A."/>
            <person name="Garrity G."/>
            <person name="Lilburn T.G."/>
            <person name="Beck B.J."/>
            <person name="Whitman W.B."/>
            <person name="Hugenholtz P."/>
            <person name="Klenk H.P."/>
        </authorList>
    </citation>
    <scope>NUCLEOTIDE SEQUENCE [LARGE SCALE GENOMIC DNA]</scope>
    <source>
        <strain evidence="1 2">DSM 13484</strain>
    </source>
</reference>
<dbReference type="Proteomes" id="UP000316778">
    <property type="component" value="Unassembled WGS sequence"/>
</dbReference>
<evidence type="ECO:0000313" key="2">
    <source>
        <dbReference type="Proteomes" id="UP000316778"/>
    </source>
</evidence>
<protein>
    <submittedName>
        <fullName evidence="1">Uncharacterized protein</fullName>
    </submittedName>
</protein>